<evidence type="ECO:0000256" key="2">
    <source>
        <dbReference type="ARBA" id="ARBA00022723"/>
    </source>
</evidence>
<dbReference type="InterPro" id="IPR036821">
    <property type="entry name" value="Peptide_deformylase_sf"/>
</dbReference>
<evidence type="ECO:0000256" key="1">
    <source>
        <dbReference type="ARBA" id="ARBA00010759"/>
    </source>
</evidence>
<sequence>MILPIIAYGNPVLKKKAKPITPDYPKLKELIENMWETMYNASGVGLAAPQIGLPIRLFVIDASPFSEDDDLIENEQEDLKDFKKVFINPTILEEEGNDWDFNEGCLSIPDVREDVFRKPKIKIEYFDEDFNKHVEKLDGLAARVVQHEYDHIEGVLFTDKLSAFKKRLIKGKLANIEKGKVNVSYNMKFPKAKKRR</sequence>
<comment type="catalytic activity">
    <reaction evidence="4">
        <text>N-terminal N-formyl-L-methionyl-[peptide] + H2O = N-terminal L-methionyl-[peptide] + formate</text>
        <dbReference type="Rhea" id="RHEA:24420"/>
        <dbReference type="Rhea" id="RHEA-COMP:10639"/>
        <dbReference type="Rhea" id="RHEA-COMP:10640"/>
        <dbReference type="ChEBI" id="CHEBI:15377"/>
        <dbReference type="ChEBI" id="CHEBI:15740"/>
        <dbReference type="ChEBI" id="CHEBI:49298"/>
        <dbReference type="ChEBI" id="CHEBI:64731"/>
        <dbReference type="EC" id="3.5.1.88"/>
    </reaction>
</comment>
<evidence type="ECO:0000256" key="3">
    <source>
        <dbReference type="ARBA" id="ARBA00022801"/>
    </source>
</evidence>
<dbReference type="HAMAP" id="MF_00163">
    <property type="entry name" value="Pep_deformylase"/>
    <property type="match status" value="1"/>
</dbReference>
<organism evidence="5 6">
    <name type="scientific">Psychroflexus planctonicus</name>
    <dbReference type="NCBI Taxonomy" id="1526575"/>
    <lineage>
        <taxon>Bacteria</taxon>
        <taxon>Pseudomonadati</taxon>
        <taxon>Bacteroidota</taxon>
        <taxon>Flavobacteriia</taxon>
        <taxon>Flavobacteriales</taxon>
        <taxon>Flavobacteriaceae</taxon>
        <taxon>Psychroflexus</taxon>
    </lineage>
</organism>
<keyword evidence="6" id="KW-1185">Reference proteome</keyword>
<comment type="caution">
    <text evidence="5">The sequence shown here is derived from an EMBL/GenBank/DDBJ whole genome shotgun (WGS) entry which is preliminary data.</text>
</comment>
<feature type="active site" evidence="4">
    <location>
        <position position="148"/>
    </location>
</feature>
<name>A0ABQ1SF42_9FLAO</name>
<keyword evidence="4" id="KW-0648">Protein biosynthesis</keyword>
<comment type="cofactor">
    <cofactor evidence="4">
        <name>Fe(2+)</name>
        <dbReference type="ChEBI" id="CHEBI:29033"/>
    </cofactor>
    <text evidence="4">Binds 1 Fe(2+) ion.</text>
</comment>
<feature type="binding site" evidence="4">
    <location>
        <position position="105"/>
    </location>
    <ligand>
        <name>Fe cation</name>
        <dbReference type="ChEBI" id="CHEBI:24875"/>
    </ligand>
</feature>
<evidence type="ECO:0000313" key="5">
    <source>
        <dbReference type="EMBL" id="GGE35603.1"/>
    </source>
</evidence>
<dbReference type="EMBL" id="BMGM01000006">
    <property type="protein sequence ID" value="GGE35603.1"/>
    <property type="molecule type" value="Genomic_DNA"/>
</dbReference>
<keyword evidence="3 4" id="KW-0378">Hydrolase</keyword>
<dbReference type="PANTHER" id="PTHR10458">
    <property type="entry name" value="PEPTIDE DEFORMYLASE"/>
    <property type="match status" value="1"/>
</dbReference>
<proteinExistence type="inferred from homology"/>
<dbReference type="RefSeq" id="WP_188458463.1">
    <property type="nucleotide sequence ID" value="NZ_BMGM01000006.1"/>
</dbReference>
<dbReference type="InterPro" id="IPR023635">
    <property type="entry name" value="Peptide_deformylase"/>
</dbReference>
<dbReference type="Proteomes" id="UP000599179">
    <property type="component" value="Unassembled WGS sequence"/>
</dbReference>
<feature type="binding site" evidence="4">
    <location>
        <position position="147"/>
    </location>
    <ligand>
        <name>Fe cation</name>
        <dbReference type="ChEBI" id="CHEBI:24875"/>
    </ligand>
</feature>
<comment type="function">
    <text evidence="4">Removes the formyl group from the N-terminal Met of newly synthesized proteins. Requires at least a dipeptide for an efficient rate of reaction. N-terminal L-methionine is a prerequisite for activity but the enzyme has broad specificity at other positions.</text>
</comment>
<reference evidence="6" key="1">
    <citation type="journal article" date="2019" name="Int. J. Syst. Evol. Microbiol.">
        <title>The Global Catalogue of Microorganisms (GCM) 10K type strain sequencing project: providing services to taxonomists for standard genome sequencing and annotation.</title>
        <authorList>
            <consortium name="The Broad Institute Genomics Platform"/>
            <consortium name="The Broad Institute Genome Sequencing Center for Infectious Disease"/>
            <person name="Wu L."/>
            <person name="Ma J."/>
        </authorList>
    </citation>
    <scope>NUCLEOTIDE SEQUENCE [LARGE SCALE GENOMIC DNA]</scope>
    <source>
        <strain evidence="6">CGMCC 1.12931</strain>
    </source>
</reference>
<dbReference type="NCBIfam" id="NF001159">
    <property type="entry name" value="PRK00150.1-3"/>
    <property type="match status" value="1"/>
</dbReference>
<dbReference type="PANTHER" id="PTHR10458:SF22">
    <property type="entry name" value="PEPTIDE DEFORMYLASE"/>
    <property type="match status" value="1"/>
</dbReference>
<dbReference type="Pfam" id="PF01327">
    <property type="entry name" value="Pep_deformylase"/>
    <property type="match status" value="1"/>
</dbReference>
<dbReference type="CDD" id="cd00487">
    <property type="entry name" value="Pep_deformylase"/>
    <property type="match status" value="1"/>
</dbReference>
<gene>
    <name evidence="4 5" type="primary">def</name>
    <name evidence="5" type="ORF">GCM10010832_14720</name>
</gene>
<dbReference type="Gene3D" id="3.90.45.10">
    <property type="entry name" value="Peptide deformylase"/>
    <property type="match status" value="1"/>
</dbReference>
<dbReference type="PIRSF" id="PIRSF004749">
    <property type="entry name" value="Pep_def"/>
    <property type="match status" value="1"/>
</dbReference>
<dbReference type="NCBIfam" id="TIGR00079">
    <property type="entry name" value="pept_deformyl"/>
    <property type="match status" value="1"/>
</dbReference>
<dbReference type="SUPFAM" id="SSF56420">
    <property type="entry name" value="Peptide deformylase"/>
    <property type="match status" value="1"/>
</dbReference>
<feature type="binding site" evidence="4">
    <location>
        <position position="151"/>
    </location>
    <ligand>
        <name>Fe cation</name>
        <dbReference type="ChEBI" id="CHEBI:24875"/>
    </ligand>
</feature>
<keyword evidence="4" id="KW-0408">Iron</keyword>
<accession>A0ABQ1SF42</accession>
<evidence type="ECO:0000256" key="4">
    <source>
        <dbReference type="HAMAP-Rule" id="MF_00163"/>
    </source>
</evidence>
<keyword evidence="2 4" id="KW-0479">Metal-binding</keyword>
<dbReference type="EC" id="3.5.1.88" evidence="4"/>
<comment type="similarity">
    <text evidence="1 4">Belongs to the polypeptide deformylase family.</text>
</comment>
<protein>
    <recommendedName>
        <fullName evidence="4">Peptide deformylase</fullName>
        <shortName evidence="4">PDF</shortName>
        <ecNumber evidence="4">3.5.1.88</ecNumber>
    </recommendedName>
    <alternativeName>
        <fullName evidence="4">Polypeptide deformylase</fullName>
    </alternativeName>
</protein>
<evidence type="ECO:0000313" key="6">
    <source>
        <dbReference type="Proteomes" id="UP000599179"/>
    </source>
</evidence>
<dbReference type="PRINTS" id="PR01576">
    <property type="entry name" value="PDEFORMYLASE"/>
</dbReference>